<evidence type="ECO:0000313" key="8">
    <source>
        <dbReference type="Proteomes" id="UP001457282"/>
    </source>
</evidence>
<keyword evidence="3" id="KW-0804">Transcription</keyword>
<name>A0AAW1W5L5_RUBAR</name>
<dbReference type="InterPro" id="IPR036638">
    <property type="entry name" value="HLH_DNA-bd_sf"/>
</dbReference>
<evidence type="ECO:0000259" key="6">
    <source>
        <dbReference type="PROSITE" id="PS50888"/>
    </source>
</evidence>
<evidence type="ECO:0000256" key="2">
    <source>
        <dbReference type="ARBA" id="ARBA00023015"/>
    </source>
</evidence>
<dbReference type="Pfam" id="PF00010">
    <property type="entry name" value="HLH"/>
    <property type="match status" value="1"/>
</dbReference>
<dbReference type="SMART" id="SM00353">
    <property type="entry name" value="HLH"/>
    <property type="match status" value="1"/>
</dbReference>
<dbReference type="InterPro" id="IPR011598">
    <property type="entry name" value="bHLH_dom"/>
</dbReference>
<keyword evidence="8" id="KW-1185">Reference proteome</keyword>
<protein>
    <recommendedName>
        <fullName evidence="6">BHLH domain-containing protein</fullName>
    </recommendedName>
</protein>
<accession>A0AAW1W5L5</accession>
<dbReference type="Proteomes" id="UP001457282">
    <property type="component" value="Unassembled WGS sequence"/>
</dbReference>
<evidence type="ECO:0000313" key="7">
    <source>
        <dbReference type="EMBL" id="KAK9914153.1"/>
    </source>
</evidence>
<evidence type="ECO:0000256" key="1">
    <source>
        <dbReference type="ARBA" id="ARBA00004123"/>
    </source>
</evidence>
<dbReference type="PANTHER" id="PTHR13935:SF155">
    <property type="entry name" value="TRANSCRIPTION FACTOR BHLH120-LIKE"/>
    <property type="match status" value="1"/>
</dbReference>
<feature type="coiled-coil region" evidence="5">
    <location>
        <begin position="58"/>
        <end position="85"/>
    </location>
</feature>
<sequence length="213" mass="23328">MDNNQRYANSTIDVNQKKMMHRDIERKRRQEMATLYASLRSALPPQSIKGKRSLADHMNEAVNHIKHLQTRIKELGSQRDDLKTQTSSWPDLRSTTALGLAGNLIIGSSGSSSSLLSVGNCSTSRVAVNPCFGGVEIVISCGDSDSLEQQGMILSRLMQILLEQGLTVISCATTHVNKRLVYTIQSEVSNPSCIDFSGLEQTLTKVISSLTGF</sequence>
<evidence type="ECO:0000256" key="4">
    <source>
        <dbReference type="ARBA" id="ARBA00023242"/>
    </source>
</evidence>
<dbReference type="GO" id="GO:0000981">
    <property type="term" value="F:DNA-binding transcription factor activity, RNA polymerase II-specific"/>
    <property type="evidence" value="ECO:0007669"/>
    <property type="project" value="TreeGrafter"/>
</dbReference>
<dbReference type="GO" id="GO:0090575">
    <property type="term" value="C:RNA polymerase II transcription regulator complex"/>
    <property type="evidence" value="ECO:0007669"/>
    <property type="project" value="TreeGrafter"/>
</dbReference>
<dbReference type="GO" id="GO:0046983">
    <property type="term" value="F:protein dimerization activity"/>
    <property type="evidence" value="ECO:0007669"/>
    <property type="project" value="InterPro"/>
</dbReference>
<organism evidence="7 8">
    <name type="scientific">Rubus argutus</name>
    <name type="common">Southern blackberry</name>
    <dbReference type="NCBI Taxonomy" id="59490"/>
    <lineage>
        <taxon>Eukaryota</taxon>
        <taxon>Viridiplantae</taxon>
        <taxon>Streptophyta</taxon>
        <taxon>Embryophyta</taxon>
        <taxon>Tracheophyta</taxon>
        <taxon>Spermatophyta</taxon>
        <taxon>Magnoliopsida</taxon>
        <taxon>eudicotyledons</taxon>
        <taxon>Gunneridae</taxon>
        <taxon>Pentapetalae</taxon>
        <taxon>rosids</taxon>
        <taxon>fabids</taxon>
        <taxon>Rosales</taxon>
        <taxon>Rosaceae</taxon>
        <taxon>Rosoideae</taxon>
        <taxon>Rosoideae incertae sedis</taxon>
        <taxon>Rubus</taxon>
    </lineage>
</organism>
<evidence type="ECO:0000256" key="3">
    <source>
        <dbReference type="ARBA" id="ARBA00023163"/>
    </source>
</evidence>
<feature type="domain" description="BHLH" evidence="6">
    <location>
        <begin position="16"/>
        <end position="68"/>
    </location>
</feature>
<dbReference type="EMBL" id="JBEDUW010000007">
    <property type="protein sequence ID" value="KAK9914153.1"/>
    <property type="molecule type" value="Genomic_DNA"/>
</dbReference>
<evidence type="ECO:0000256" key="5">
    <source>
        <dbReference type="SAM" id="Coils"/>
    </source>
</evidence>
<keyword evidence="2" id="KW-0805">Transcription regulation</keyword>
<dbReference type="Gene3D" id="4.10.280.10">
    <property type="entry name" value="Helix-loop-helix DNA-binding domain"/>
    <property type="match status" value="1"/>
</dbReference>
<keyword evidence="5" id="KW-0175">Coiled coil</keyword>
<dbReference type="SUPFAM" id="SSF47459">
    <property type="entry name" value="HLH, helix-loop-helix DNA-binding domain"/>
    <property type="match status" value="1"/>
</dbReference>
<dbReference type="GO" id="GO:0000977">
    <property type="term" value="F:RNA polymerase II transcription regulatory region sequence-specific DNA binding"/>
    <property type="evidence" value="ECO:0007669"/>
    <property type="project" value="TreeGrafter"/>
</dbReference>
<comment type="caution">
    <text evidence="7">The sequence shown here is derived from an EMBL/GenBank/DDBJ whole genome shotgun (WGS) entry which is preliminary data.</text>
</comment>
<reference evidence="7 8" key="1">
    <citation type="journal article" date="2023" name="G3 (Bethesda)">
        <title>A chromosome-length genome assembly and annotation of blackberry (Rubus argutus, cv. 'Hillquist').</title>
        <authorList>
            <person name="Bruna T."/>
            <person name="Aryal R."/>
            <person name="Dudchenko O."/>
            <person name="Sargent D.J."/>
            <person name="Mead D."/>
            <person name="Buti M."/>
            <person name="Cavallini A."/>
            <person name="Hytonen T."/>
            <person name="Andres J."/>
            <person name="Pham M."/>
            <person name="Weisz D."/>
            <person name="Mascagni F."/>
            <person name="Usai G."/>
            <person name="Natali L."/>
            <person name="Bassil N."/>
            <person name="Fernandez G.E."/>
            <person name="Lomsadze A."/>
            <person name="Armour M."/>
            <person name="Olukolu B."/>
            <person name="Poorten T."/>
            <person name="Britton C."/>
            <person name="Davik J."/>
            <person name="Ashrafi H."/>
            <person name="Aiden E.L."/>
            <person name="Borodovsky M."/>
            <person name="Worthington M."/>
        </authorList>
    </citation>
    <scope>NUCLEOTIDE SEQUENCE [LARGE SCALE GENOMIC DNA]</scope>
    <source>
        <strain evidence="7">PI 553951</strain>
    </source>
</reference>
<gene>
    <name evidence="7" type="ORF">M0R45_037947</name>
</gene>
<keyword evidence="4" id="KW-0539">Nucleus</keyword>
<comment type="subcellular location">
    <subcellularLocation>
        <location evidence="1">Nucleus</location>
    </subcellularLocation>
</comment>
<dbReference type="PANTHER" id="PTHR13935">
    <property type="entry name" value="ACHAETE-SCUTE TRANSCRIPTION FACTOR-RELATED"/>
    <property type="match status" value="1"/>
</dbReference>
<proteinExistence type="predicted"/>
<dbReference type="AlphaFoldDB" id="A0AAW1W5L5"/>
<dbReference type="PROSITE" id="PS50888">
    <property type="entry name" value="BHLH"/>
    <property type="match status" value="1"/>
</dbReference>
<dbReference type="CDD" id="cd18914">
    <property type="entry name" value="bHLH_AtORG2_like"/>
    <property type="match status" value="1"/>
</dbReference>
<dbReference type="InterPro" id="IPR015660">
    <property type="entry name" value="MASH1/Ascl1a-like"/>
</dbReference>